<feature type="transmembrane region" description="Helical" evidence="13">
    <location>
        <begin position="105"/>
        <end position="128"/>
    </location>
</feature>
<dbReference type="AlphaFoldDB" id="A0A6N8EFG0"/>
<evidence type="ECO:0000313" key="14">
    <source>
        <dbReference type="EMBL" id="MTW22391.1"/>
    </source>
</evidence>
<keyword evidence="12" id="KW-0813">Transport</keyword>
<dbReference type="GO" id="GO:0006814">
    <property type="term" value="P:sodium ion transport"/>
    <property type="evidence" value="ECO:0007669"/>
    <property type="project" value="UniProtKB-UniRule"/>
</dbReference>
<dbReference type="EC" id="7.2.4.2" evidence="12"/>
<evidence type="ECO:0000256" key="13">
    <source>
        <dbReference type="SAM" id="Phobius"/>
    </source>
</evidence>
<evidence type="ECO:0000256" key="2">
    <source>
        <dbReference type="ARBA" id="ARBA00003002"/>
    </source>
</evidence>
<evidence type="ECO:0000256" key="1">
    <source>
        <dbReference type="ARBA" id="ARBA00001959"/>
    </source>
</evidence>
<proteinExistence type="inferred from homology"/>
<dbReference type="PIRSF" id="PIRSF015658">
    <property type="entry name" value="MmdB_OadB"/>
    <property type="match status" value="1"/>
</dbReference>
<accession>A0A6N8EFG0</accession>
<sequence length="377" mass="38968">MDKLEILWLSMGIANLEWTQALMMGVGCLLIYLAIAKKFEPLLLLPIGFGAILSNIPIAGIASHDGLLGMVYAAGIETGIFPLLIFMGVGALTDFSALIARPSTLLLGAAAQFGIFATLIGAIALNLLPGFDFTLADASAIAIIGGADGPTAIFLASKLAPELLGAIAVAAYSYMALVPIIQPPIMRALTTKTERAVVMQQLRPVSRLERIAFPFVVLILCALLLPSAAPLIGMLTFGNLLREAGVVERLSRAAQNEIINIVTILLGLAVGSKLSADKFLTMETLGILLLGALAFCIGTAAGVIMGKIMYRVTGGKVNPLIGAAGVSAVPMAARVVNKVGLEENHHNFLIMHAMGPNVAGVIGSAVAAGVLLALVGG</sequence>
<dbReference type="RefSeq" id="WP_155450957.1">
    <property type="nucleotide sequence ID" value="NZ_WNKT01000039.1"/>
</dbReference>
<dbReference type="GO" id="GO:0015451">
    <property type="term" value="F:decarboxylation-driven active transmembrane transporter activity"/>
    <property type="evidence" value="ECO:0007669"/>
    <property type="project" value="UniProtKB-EC"/>
</dbReference>
<evidence type="ECO:0000256" key="7">
    <source>
        <dbReference type="ARBA" id="ARBA00022692"/>
    </source>
</evidence>
<keyword evidence="10 12" id="KW-0472">Membrane</keyword>
<evidence type="ECO:0000256" key="6">
    <source>
        <dbReference type="ARBA" id="ARBA00022475"/>
    </source>
</evidence>
<keyword evidence="6 12" id="KW-1003">Cell membrane</keyword>
<evidence type="ECO:0000256" key="11">
    <source>
        <dbReference type="ARBA" id="ARBA00048176"/>
    </source>
</evidence>
<evidence type="ECO:0000256" key="9">
    <source>
        <dbReference type="ARBA" id="ARBA00022989"/>
    </source>
</evidence>
<feature type="transmembrane region" description="Helical" evidence="13">
    <location>
        <begin position="69"/>
        <end position="93"/>
    </location>
</feature>
<keyword evidence="8" id="KW-1278">Translocase</keyword>
<keyword evidence="12" id="KW-0739">Sodium transport</keyword>
<protein>
    <recommendedName>
        <fullName evidence="12">Oxaloacetate decarboxylase beta chain</fullName>
        <ecNumber evidence="12">7.2.4.2</ecNumber>
    </recommendedName>
</protein>
<comment type="caution">
    <text evidence="14">The sequence shown here is derived from an EMBL/GenBank/DDBJ whole genome shotgun (WGS) entry which is preliminary data.</text>
</comment>
<comment type="similarity">
    <text evidence="4 12">Belongs to the GcdB/MmdB/OadB family.</text>
</comment>
<feature type="transmembrane region" description="Helical" evidence="13">
    <location>
        <begin position="211"/>
        <end position="237"/>
    </location>
</feature>
<feature type="transmembrane region" description="Helical" evidence="13">
    <location>
        <begin position="258"/>
        <end position="275"/>
    </location>
</feature>
<comment type="function">
    <text evidence="2 12">Catalyzes the decarboxylation of oxaloacetate coupled to Na(+) translocation.</text>
</comment>
<feature type="transmembrane region" description="Helical" evidence="13">
    <location>
        <begin position="163"/>
        <end position="181"/>
    </location>
</feature>
<evidence type="ECO:0000256" key="3">
    <source>
        <dbReference type="ARBA" id="ARBA00004651"/>
    </source>
</evidence>
<dbReference type="Pfam" id="PF03977">
    <property type="entry name" value="OAD_beta"/>
    <property type="match status" value="1"/>
</dbReference>
<evidence type="ECO:0000256" key="8">
    <source>
        <dbReference type="ARBA" id="ARBA00022967"/>
    </source>
</evidence>
<dbReference type="GO" id="GO:0016829">
    <property type="term" value="F:lyase activity"/>
    <property type="evidence" value="ECO:0007669"/>
    <property type="project" value="InterPro"/>
</dbReference>
<dbReference type="InterPro" id="IPR005661">
    <property type="entry name" value="OadB_MmdB"/>
</dbReference>
<feature type="transmembrane region" description="Helical" evidence="13">
    <location>
        <begin position="42"/>
        <end position="63"/>
    </location>
</feature>
<keyword evidence="15" id="KW-1185">Reference proteome</keyword>
<keyword evidence="7 13" id="KW-0812">Transmembrane</keyword>
<keyword evidence="12" id="KW-0915">Sodium</keyword>
<comment type="catalytic activity">
    <reaction evidence="11 12">
        <text>oxaloacetate + 2 Na(+)(in) + H(+) = pyruvate + 2 Na(+)(out) + CO2</text>
        <dbReference type="Rhea" id="RHEA:57724"/>
        <dbReference type="ChEBI" id="CHEBI:15361"/>
        <dbReference type="ChEBI" id="CHEBI:15378"/>
        <dbReference type="ChEBI" id="CHEBI:16452"/>
        <dbReference type="ChEBI" id="CHEBI:16526"/>
        <dbReference type="ChEBI" id="CHEBI:29101"/>
        <dbReference type="EC" id="7.2.4.2"/>
    </reaction>
</comment>
<feature type="transmembrane region" description="Helical" evidence="13">
    <location>
        <begin position="6"/>
        <end position="35"/>
    </location>
</feature>
<keyword evidence="9 13" id="KW-1133">Transmembrane helix</keyword>
<comment type="cofactor">
    <cofactor evidence="1">
        <name>Na(+)</name>
        <dbReference type="ChEBI" id="CHEBI:29101"/>
    </cofactor>
</comment>
<gene>
    <name evidence="14" type="ORF">GJ668_15050</name>
</gene>
<comment type="subunit">
    <text evidence="5 12">Heterotrimer of an alpha, a beta and a gamma subunit.</text>
</comment>
<evidence type="ECO:0000256" key="5">
    <source>
        <dbReference type="ARBA" id="ARBA00011869"/>
    </source>
</evidence>
<dbReference type="GO" id="GO:0005886">
    <property type="term" value="C:plasma membrane"/>
    <property type="evidence" value="ECO:0007669"/>
    <property type="project" value="UniProtKB-SubCell"/>
</dbReference>
<comment type="subcellular location">
    <subcellularLocation>
        <location evidence="3">Cell membrane</location>
        <topology evidence="3">Multi-pass membrane protein</topology>
    </subcellularLocation>
</comment>
<dbReference type="OrthoDB" id="9783838at2"/>
<feature type="transmembrane region" description="Helical" evidence="13">
    <location>
        <begin position="348"/>
        <end position="375"/>
    </location>
</feature>
<organism evidence="14 15">
    <name type="scientific">Allochromatium palmeri</name>
    <dbReference type="NCBI Taxonomy" id="231048"/>
    <lineage>
        <taxon>Bacteria</taxon>
        <taxon>Pseudomonadati</taxon>
        <taxon>Pseudomonadota</taxon>
        <taxon>Gammaproteobacteria</taxon>
        <taxon>Chromatiales</taxon>
        <taxon>Chromatiaceae</taxon>
        <taxon>Allochromatium</taxon>
    </lineage>
</organism>
<dbReference type="Proteomes" id="UP000434044">
    <property type="component" value="Unassembled WGS sequence"/>
</dbReference>
<reference evidence="14 15" key="1">
    <citation type="submission" date="2019-11" db="EMBL/GenBank/DDBJ databases">
        <title>Whole-genome sequence of the anaerobic purple sulfur bacterium Allochromatium palmeri DSM 15591.</title>
        <authorList>
            <person name="Kyndt J.A."/>
            <person name="Meyer T.E."/>
        </authorList>
    </citation>
    <scope>NUCLEOTIDE SEQUENCE [LARGE SCALE GENOMIC DNA]</scope>
    <source>
        <strain evidence="14 15">DSM 15591</strain>
    </source>
</reference>
<dbReference type="PANTHER" id="PTHR35806">
    <property type="entry name" value="OXALOACETATE DECARBOXYLASE BETA CHAIN 2"/>
    <property type="match status" value="1"/>
</dbReference>
<dbReference type="PANTHER" id="PTHR35806:SF1">
    <property type="entry name" value="OXALOACETATE DECARBOXYLASE BETA CHAIN 2"/>
    <property type="match status" value="1"/>
</dbReference>
<feature type="transmembrane region" description="Helical" evidence="13">
    <location>
        <begin position="287"/>
        <end position="305"/>
    </location>
</feature>
<dbReference type="NCBIfam" id="TIGR01109">
    <property type="entry name" value="Na_pump_decarbB"/>
    <property type="match status" value="1"/>
</dbReference>
<evidence type="ECO:0000313" key="15">
    <source>
        <dbReference type="Proteomes" id="UP000434044"/>
    </source>
</evidence>
<dbReference type="EMBL" id="WNKT01000039">
    <property type="protein sequence ID" value="MTW22391.1"/>
    <property type="molecule type" value="Genomic_DNA"/>
</dbReference>
<evidence type="ECO:0000256" key="4">
    <source>
        <dbReference type="ARBA" id="ARBA00010924"/>
    </source>
</evidence>
<dbReference type="PROSITE" id="PS51257">
    <property type="entry name" value="PROKAR_LIPOPROTEIN"/>
    <property type="match status" value="1"/>
</dbReference>
<evidence type="ECO:0000256" key="10">
    <source>
        <dbReference type="ARBA" id="ARBA00023136"/>
    </source>
</evidence>
<keyword evidence="12" id="KW-0406">Ion transport</keyword>
<evidence type="ECO:0000256" key="12">
    <source>
        <dbReference type="PIRNR" id="PIRNR015658"/>
    </source>
</evidence>
<name>A0A6N8EFG0_9GAMM</name>